<reference evidence="1 2" key="2">
    <citation type="journal article" date="2017" name="Nature">
        <title>The Apostasia genome and the evolution of orchids.</title>
        <authorList>
            <person name="Zhang G.Q."/>
            <person name="Liu K.W."/>
            <person name="Li Z."/>
            <person name="Lohaus R."/>
            <person name="Hsiao Y.Y."/>
            <person name="Niu S.C."/>
            <person name="Wang J.Y."/>
            <person name="Lin Y.C."/>
            <person name="Xu Q."/>
            <person name="Chen L.J."/>
            <person name="Yoshida K."/>
            <person name="Fujiwara S."/>
            <person name="Wang Z.W."/>
            <person name="Zhang Y.Q."/>
            <person name="Mitsuda N."/>
            <person name="Wang M."/>
            <person name="Liu G.H."/>
            <person name="Pecoraro L."/>
            <person name="Huang H.X."/>
            <person name="Xiao X.J."/>
            <person name="Lin M."/>
            <person name="Wu X.Y."/>
            <person name="Wu W.L."/>
            <person name="Chen Y.Y."/>
            <person name="Chang S.B."/>
            <person name="Sakamoto S."/>
            <person name="Ohme-Takagi M."/>
            <person name="Yagi M."/>
            <person name="Zeng S.J."/>
            <person name="Shen C.Y."/>
            <person name="Yeh C.M."/>
            <person name="Luo Y.B."/>
            <person name="Tsai W.C."/>
            <person name="Van de Peer Y."/>
            <person name="Liu Z.J."/>
        </authorList>
    </citation>
    <scope>NUCLEOTIDE SEQUENCE [LARGE SCALE GENOMIC DNA]</scope>
    <source>
        <tissue evidence="1">The whole plant</tissue>
    </source>
</reference>
<dbReference type="EMBL" id="KZ502094">
    <property type="protein sequence ID" value="PKU83589.1"/>
    <property type="molecule type" value="Genomic_DNA"/>
</dbReference>
<dbReference type="AlphaFoldDB" id="A0A2I0X6P8"/>
<evidence type="ECO:0000313" key="1">
    <source>
        <dbReference type="EMBL" id="PKU83589.1"/>
    </source>
</evidence>
<accession>A0A2I0X6P8</accession>
<evidence type="ECO:0000313" key="2">
    <source>
        <dbReference type="Proteomes" id="UP000233837"/>
    </source>
</evidence>
<gene>
    <name evidence="1" type="ORF">MA16_Dca008276</name>
</gene>
<reference evidence="1 2" key="1">
    <citation type="journal article" date="2016" name="Sci. Rep.">
        <title>The Dendrobium catenatum Lindl. genome sequence provides insights into polysaccharide synthase, floral development and adaptive evolution.</title>
        <authorList>
            <person name="Zhang G.Q."/>
            <person name="Xu Q."/>
            <person name="Bian C."/>
            <person name="Tsai W.C."/>
            <person name="Yeh C.M."/>
            <person name="Liu K.W."/>
            <person name="Yoshida K."/>
            <person name="Zhang L.S."/>
            <person name="Chang S.B."/>
            <person name="Chen F."/>
            <person name="Shi Y."/>
            <person name="Su Y.Y."/>
            <person name="Zhang Y.Q."/>
            <person name="Chen L.J."/>
            <person name="Yin Y."/>
            <person name="Lin M."/>
            <person name="Huang H."/>
            <person name="Deng H."/>
            <person name="Wang Z.W."/>
            <person name="Zhu S.L."/>
            <person name="Zhao X."/>
            <person name="Deng C."/>
            <person name="Niu S.C."/>
            <person name="Huang J."/>
            <person name="Wang M."/>
            <person name="Liu G.H."/>
            <person name="Yang H.J."/>
            <person name="Xiao X.J."/>
            <person name="Hsiao Y.Y."/>
            <person name="Wu W.L."/>
            <person name="Chen Y.Y."/>
            <person name="Mitsuda N."/>
            <person name="Ohme-Takagi M."/>
            <person name="Luo Y.B."/>
            <person name="Van de Peer Y."/>
            <person name="Liu Z.J."/>
        </authorList>
    </citation>
    <scope>NUCLEOTIDE SEQUENCE [LARGE SCALE GENOMIC DNA]</scope>
    <source>
        <tissue evidence="1">The whole plant</tissue>
    </source>
</reference>
<organism evidence="1 2">
    <name type="scientific">Dendrobium catenatum</name>
    <dbReference type="NCBI Taxonomy" id="906689"/>
    <lineage>
        <taxon>Eukaryota</taxon>
        <taxon>Viridiplantae</taxon>
        <taxon>Streptophyta</taxon>
        <taxon>Embryophyta</taxon>
        <taxon>Tracheophyta</taxon>
        <taxon>Spermatophyta</taxon>
        <taxon>Magnoliopsida</taxon>
        <taxon>Liliopsida</taxon>
        <taxon>Asparagales</taxon>
        <taxon>Orchidaceae</taxon>
        <taxon>Epidendroideae</taxon>
        <taxon>Malaxideae</taxon>
        <taxon>Dendrobiinae</taxon>
        <taxon>Dendrobium</taxon>
    </lineage>
</organism>
<name>A0A2I0X6P8_9ASPA</name>
<proteinExistence type="predicted"/>
<protein>
    <submittedName>
        <fullName evidence="1">Uncharacterized protein</fullName>
    </submittedName>
</protein>
<dbReference type="Proteomes" id="UP000233837">
    <property type="component" value="Unassembled WGS sequence"/>
</dbReference>
<keyword evidence="2" id="KW-1185">Reference proteome</keyword>
<sequence>MIFSLLKRLEISFIIFRSARPIARSSQDDQTNLDRPGRFPELFSGRYFLQCQSAWTMSSIGLDDMYRKSPGANLGTFWSRISTDRPMTIQIVLDDPGADF</sequence>